<evidence type="ECO:0000256" key="2">
    <source>
        <dbReference type="ARBA" id="ARBA00023002"/>
    </source>
</evidence>
<dbReference type="CDD" id="cd03026">
    <property type="entry name" value="AhpF_NTD_C"/>
    <property type="match status" value="1"/>
</dbReference>
<feature type="domain" description="Thioredoxin-like fold" evidence="4">
    <location>
        <begin position="461"/>
        <end position="526"/>
    </location>
</feature>
<proteinExistence type="predicted"/>
<dbReference type="EMBL" id="MEHA01000003">
    <property type="protein sequence ID" value="ODR54113.1"/>
    <property type="molecule type" value="Genomic_DNA"/>
</dbReference>
<dbReference type="PANTHER" id="PTHR48105">
    <property type="entry name" value="THIOREDOXIN REDUCTASE 1-RELATED-RELATED"/>
    <property type="match status" value="1"/>
</dbReference>
<dbReference type="InterPro" id="IPR036188">
    <property type="entry name" value="FAD/NAD-bd_sf"/>
</dbReference>
<protein>
    <submittedName>
        <fullName evidence="5">Thioredoxin reductase</fullName>
    </submittedName>
</protein>
<dbReference type="InterPro" id="IPR012336">
    <property type="entry name" value="Thioredoxin-like_fold"/>
</dbReference>
<dbReference type="InterPro" id="IPR050097">
    <property type="entry name" value="Ferredoxin-NADP_redctase_2"/>
</dbReference>
<keyword evidence="1" id="KW-0285">Flavoprotein</keyword>
<evidence type="ECO:0000313" key="6">
    <source>
        <dbReference type="Proteomes" id="UP000094271"/>
    </source>
</evidence>
<reference evidence="5 6" key="1">
    <citation type="submission" date="2016-08" db="EMBL/GenBank/DDBJ databases">
        <authorList>
            <person name="Seilhamer J.J."/>
        </authorList>
    </citation>
    <scope>NUCLEOTIDE SEQUENCE [LARGE SCALE GENOMIC DNA]</scope>
    <source>
        <strain evidence="5 6">NML150140-1</strain>
    </source>
</reference>
<gene>
    <name evidence="5" type="ORF">BEI59_06045</name>
</gene>
<feature type="domain" description="FAD/NAD(P)-binding" evidence="3">
    <location>
        <begin position="7"/>
        <end position="297"/>
    </location>
</feature>
<organism evidence="5 6">
    <name type="scientific">Eisenbergiella tayi</name>
    <dbReference type="NCBI Taxonomy" id="1432052"/>
    <lineage>
        <taxon>Bacteria</taxon>
        <taxon>Bacillati</taxon>
        <taxon>Bacillota</taxon>
        <taxon>Clostridia</taxon>
        <taxon>Lachnospirales</taxon>
        <taxon>Lachnospiraceae</taxon>
        <taxon>Eisenbergiella</taxon>
    </lineage>
</organism>
<dbReference type="Proteomes" id="UP000094271">
    <property type="component" value="Unassembled WGS sequence"/>
</dbReference>
<evidence type="ECO:0000313" key="5">
    <source>
        <dbReference type="EMBL" id="ODR54113.1"/>
    </source>
</evidence>
<dbReference type="CDD" id="cd02974">
    <property type="entry name" value="AhpF_NTD_N"/>
    <property type="match status" value="1"/>
</dbReference>
<dbReference type="PRINTS" id="PR00469">
    <property type="entry name" value="PNDRDTASEII"/>
</dbReference>
<accession>A0A1E3UM98</accession>
<dbReference type="InterPro" id="IPR044142">
    <property type="entry name" value="AhpF_NTD_N"/>
</dbReference>
<evidence type="ECO:0000256" key="1">
    <source>
        <dbReference type="ARBA" id="ARBA00022630"/>
    </source>
</evidence>
<dbReference type="SUPFAM" id="SSF52833">
    <property type="entry name" value="Thioredoxin-like"/>
    <property type="match status" value="2"/>
</dbReference>
<evidence type="ECO:0000259" key="3">
    <source>
        <dbReference type="Pfam" id="PF07992"/>
    </source>
</evidence>
<evidence type="ECO:0000259" key="4">
    <source>
        <dbReference type="Pfam" id="PF13192"/>
    </source>
</evidence>
<dbReference type="NCBIfam" id="TIGR03143">
    <property type="entry name" value="AhpF_homolog"/>
    <property type="match status" value="1"/>
</dbReference>
<dbReference type="SUPFAM" id="SSF51905">
    <property type="entry name" value="FAD/NAD(P)-binding domain"/>
    <property type="match status" value="1"/>
</dbReference>
<dbReference type="InterPro" id="IPR036249">
    <property type="entry name" value="Thioredoxin-like_sf"/>
</dbReference>
<dbReference type="AlphaFoldDB" id="A0A1E3UM98"/>
<dbReference type="RefSeq" id="WP_069431275.1">
    <property type="nucleotide sequence ID" value="NZ_MEHA01000003.1"/>
</dbReference>
<dbReference type="GO" id="GO:0016491">
    <property type="term" value="F:oxidoreductase activity"/>
    <property type="evidence" value="ECO:0007669"/>
    <property type="project" value="UniProtKB-KW"/>
</dbReference>
<dbReference type="Gene3D" id="3.40.30.80">
    <property type="match status" value="1"/>
</dbReference>
<keyword evidence="2" id="KW-0560">Oxidoreductase</keyword>
<dbReference type="Pfam" id="PF13192">
    <property type="entry name" value="Thioredoxin_3"/>
    <property type="match status" value="1"/>
</dbReference>
<comment type="caution">
    <text evidence="5">The sequence shown here is derived from an EMBL/GenBank/DDBJ whole genome shotgun (WGS) entry which is preliminary data.</text>
</comment>
<dbReference type="Pfam" id="PF07992">
    <property type="entry name" value="Pyr_redox_2"/>
    <property type="match status" value="1"/>
</dbReference>
<name>A0A1E3UM98_9FIRM</name>
<dbReference type="InterPro" id="IPR023753">
    <property type="entry name" value="FAD/NAD-binding_dom"/>
</dbReference>
<dbReference type="InterPro" id="IPR044141">
    <property type="entry name" value="AhpF_NTD_C"/>
</dbReference>
<dbReference type="PRINTS" id="PR00368">
    <property type="entry name" value="FADPNR"/>
</dbReference>
<sequence>MEMEQLYDVIVIGGGPAGLTAALYLARARYRVLVVEKEHFGGQITITNEIVNYPGVAKTSGRELTDTMRQQAEGFGAEFLLAEVTAFELDGDVKTVKTGRGEYRCFGVLLATGAHPRMIGFPGEAEFRGRGIAYCATCDGEFFIGKEVFVIGGGFAAAEESVFLTRYAKHVTVLIRGEDFTCAEAVSRAAKEHPKITVLSHTAVVEATGDTALRSLRYRDLRTGEETVFAPHGDTFGVFVFAGYEPETALIRDKIETDPRGYIVTDGSQRTNLEGVYAAGDVCVKELRQVVTAVGDGAKAATALEKYAAAMQEKTGLRPRKPEIKEANAASDGESRPEGIFTQQVMQQLEAVFERMQEPLILELYLDEKAISEELRSYMEELARLTPKLTVRKSTEGAEHMPLVRVLRSDGSDSGLAFHGVPGGHEFTSFIMGLYNVAGPGQALDGETMGRIKALDAPTDMQIFVSLSCTMCPELVIAAQHIAALNPNVRAEAYDLNHFPALKETYNVMSVPCLVLNGEKVLFGKKSISQLLDTLEQQEQKSRTSDRPEG</sequence>
<dbReference type="OrthoDB" id="9806179at2"/>
<dbReference type="InterPro" id="IPR017561">
    <property type="entry name" value="AhpF_homologue_put"/>
</dbReference>
<dbReference type="Gene3D" id="3.50.50.60">
    <property type="entry name" value="FAD/NAD(P)-binding domain"/>
    <property type="match status" value="2"/>
</dbReference>